<comment type="caution">
    <text evidence="4">The sequence shown here is derived from an EMBL/GenBank/DDBJ whole genome shotgun (WGS) entry which is preliminary data.</text>
</comment>
<dbReference type="RefSeq" id="WP_150441871.1">
    <property type="nucleotide sequence ID" value="NZ_VYKL01000035.1"/>
</dbReference>
<dbReference type="PANTHER" id="PTHR45586">
    <property type="entry name" value="TPR REPEAT-CONTAINING PROTEIN PA4667"/>
    <property type="match status" value="1"/>
</dbReference>
<proteinExistence type="predicted"/>
<dbReference type="InterPro" id="IPR011990">
    <property type="entry name" value="TPR-like_helical_dom_sf"/>
</dbReference>
<dbReference type="InterPro" id="IPR019734">
    <property type="entry name" value="TPR_rpt"/>
</dbReference>
<accession>A0A5J5HBL4</accession>
<dbReference type="SUPFAM" id="SSF48452">
    <property type="entry name" value="TPR-like"/>
    <property type="match status" value="2"/>
</dbReference>
<evidence type="ECO:0000256" key="1">
    <source>
        <dbReference type="ARBA" id="ARBA00022737"/>
    </source>
</evidence>
<evidence type="ECO:0000256" key="2">
    <source>
        <dbReference type="ARBA" id="ARBA00022803"/>
    </source>
</evidence>
<evidence type="ECO:0000313" key="4">
    <source>
        <dbReference type="EMBL" id="KAA9018000.1"/>
    </source>
</evidence>
<keyword evidence="1" id="KW-0677">Repeat</keyword>
<feature type="repeat" description="TPR" evidence="3">
    <location>
        <begin position="187"/>
        <end position="220"/>
    </location>
</feature>
<evidence type="ECO:0000313" key="5">
    <source>
        <dbReference type="Proteomes" id="UP000326671"/>
    </source>
</evidence>
<gene>
    <name evidence="4" type="ORF">F4V44_20475</name>
</gene>
<name>A0A5J5HBL4_9BACI</name>
<sequence length="499" mass="58010">MSKNSQAKKSKGQLLSFIPTGEYYFSKGLKAFHRRDFHKAIKYLKRAMQLEPGEPMIVCQLAIIHTEMGEYKESNELLHLILEELDEEMMECHYFLANNYAHLGYFKDAYAHVTLYLREEEDGEFVEDAEDLLEILTLEADDLDDELYEQDDLITKQEQARELLESGHFPKAVKLLKNVIEEFPEYWSAYNNLALAYFYLGELEKAAKTLDLVMEKNPGNLHAMCNKLVFAYFQKDEKETAAISNVLKKVKPILTEHQFKLGATFALIGEYEPAYNWFRKLYKHGYEGDGSYYYWFSYAAYFTGKEQLARSLWDKVLELNPGKDGLEPWNEEQHHEDGFEEHDTTILKKLESDYIEERLFALFLISLSEKKETWLSSKEIVKNDKFSSLENQYVNMVKVGKIDSSQLVVAHETAKALYEHHHPIGTVEAGLYLMWFSIFVEMSEANIALKNKDALAAATEYVWKKLRNEKSSQKLVAKQYGLSPSTLRKYITLVNGYLQ</sequence>
<dbReference type="InterPro" id="IPR051012">
    <property type="entry name" value="CellSynth/LPSAsmb/PSIAsmb"/>
</dbReference>
<dbReference type="Gene3D" id="1.25.40.10">
    <property type="entry name" value="Tetratricopeptide repeat domain"/>
    <property type="match status" value="2"/>
</dbReference>
<feature type="repeat" description="TPR" evidence="3">
    <location>
        <begin position="21"/>
        <end position="54"/>
    </location>
</feature>
<protein>
    <submittedName>
        <fullName evidence="4">Tetratricopeptide repeat protein</fullName>
    </submittedName>
</protein>
<dbReference type="OrthoDB" id="600613at2"/>
<dbReference type="Proteomes" id="UP000326671">
    <property type="component" value="Unassembled WGS sequence"/>
</dbReference>
<keyword evidence="5" id="KW-1185">Reference proteome</keyword>
<dbReference type="PANTHER" id="PTHR45586:SF1">
    <property type="entry name" value="LIPOPOLYSACCHARIDE ASSEMBLY PROTEIN B"/>
    <property type="match status" value="1"/>
</dbReference>
<dbReference type="EMBL" id="VYKL01000035">
    <property type="protein sequence ID" value="KAA9018000.1"/>
    <property type="molecule type" value="Genomic_DNA"/>
</dbReference>
<organism evidence="4 5">
    <name type="scientific">Niallia endozanthoxylica</name>
    <dbReference type="NCBI Taxonomy" id="2036016"/>
    <lineage>
        <taxon>Bacteria</taxon>
        <taxon>Bacillati</taxon>
        <taxon>Bacillota</taxon>
        <taxon>Bacilli</taxon>
        <taxon>Bacillales</taxon>
        <taxon>Bacillaceae</taxon>
        <taxon>Niallia</taxon>
    </lineage>
</organism>
<evidence type="ECO:0000256" key="3">
    <source>
        <dbReference type="PROSITE-ProRule" id="PRU00339"/>
    </source>
</evidence>
<reference evidence="4 5" key="1">
    <citation type="submission" date="2019-09" db="EMBL/GenBank/DDBJ databases">
        <title>Whole genome sequences of isolates from the Mars Exploration Rovers.</title>
        <authorList>
            <person name="Seuylemezian A."/>
            <person name="Vaishampayan P."/>
        </authorList>
    </citation>
    <scope>NUCLEOTIDE SEQUENCE [LARGE SCALE GENOMIC DNA]</scope>
    <source>
        <strain evidence="4 5">MER_TA_151</strain>
    </source>
</reference>
<dbReference type="PROSITE" id="PS50005">
    <property type="entry name" value="TPR"/>
    <property type="match status" value="2"/>
</dbReference>
<dbReference type="AlphaFoldDB" id="A0A5J5HBL4"/>
<dbReference type="SMART" id="SM00028">
    <property type="entry name" value="TPR"/>
    <property type="match status" value="3"/>
</dbReference>
<dbReference type="Pfam" id="PF13432">
    <property type="entry name" value="TPR_16"/>
    <property type="match status" value="1"/>
</dbReference>
<keyword evidence="2 3" id="KW-0802">TPR repeat</keyword>